<evidence type="ECO:0000313" key="1">
    <source>
        <dbReference type="EMBL" id="CAE0238602.1"/>
    </source>
</evidence>
<dbReference type="AlphaFoldDB" id="A0A7S3CVF2"/>
<protein>
    <submittedName>
        <fullName evidence="1">Uncharacterized protein</fullName>
    </submittedName>
</protein>
<accession>A0A7S3CVF2</accession>
<reference evidence="1" key="1">
    <citation type="submission" date="2021-01" db="EMBL/GenBank/DDBJ databases">
        <authorList>
            <person name="Corre E."/>
            <person name="Pelletier E."/>
            <person name="Niang G."/>
            <person name="Scheremetjew M."/>
            <person name="Finn R."/>
            <person name="Kale V."/>
            <person name="Holt S."/>
            <person name="Cochrane G."/>
            <person name="Meng A."/>
            <person name="Brown T."/>
            <person name="Cohen L."/>
        </authorList>
    </citation>
    <scope>NUCLEOTIDE SEQUENCE</scope>
    <source>
        <strain evidence="1">NIES-2562</strain>
    </source>
</reference>
<gene>
    <name evidence="1" type="ORF">PBIL07802_LOCUS745</name>
</gene>
<proteinExistence type="predicted"/>
<sequence>MNKQQQKLTTQAAYLENVFPLAVPISCLVEKQIESQRTCMHKMLVGNLLSQAVQVSHERRGRKRNILVSGKKVLEPNRTGGKDGSPPSTGFATLGMEIAQQLHTQIKYNLCQVRGRKVRKKKGFPNGHPLLCSCVCSPSLNQGTQCVALFGSRRSSCVCVSVGIEGGKQGS</sequence>
<dbReference type="EMBL" id="HBIB01001076">
    <property type="protein sequence ID" value="CAE0238602.1"/>
    <property type="molecule type" value="Transcribed_RNA"/>
</dbReference>
<organism evidence="1">
    <name type="scientific">Palpitomonas bilix</name>
    <dbReference type="NCBI Taxonomy" id="652834"/>
    <lineage>
        <taxon>Eukaryota</taxon>
        <taxon>Eukaryota incertae sedis</taxon>
    </lineage>
</organism>
<name>A0A7S3CVF2_9EUKA</name>